<keyword evidence="8" id="KW-0812">Transmembrane</keyword>
<evidence type="ECO:0000256" key="3">
    <source>
        <dbReference type="ARBA" id="ARBA00023136"/>
    </source>
</evidence>
<feature type="chain" id="PRO_5037286487" description="Ephrin RBD domain-containing protein" evidence="9">
    <location>
        <begin position="28"/>
        <end position="354"/>
    </location>
</feature>
<organism evidence="11 12">
    <name type="scientific">Exaiptasia diaphana</name>
    <name type="common">Tropical sea anemone</name>
    <name type="synonym">Aiptasia pulchella</name>
    <dbReference type="NCBI Taxonomy" id="2652724"/>
    <lineage>
        <taxon>Eukaryota</taxon>
        <taxon>Metazoa</taxon>
        <taxon>Cnidaria</taxon>
        <taxon>Anthozoa</taxon>
        <taxon>Hexacorallia</taxon>
        <taxon>Actiniaria</taxon>
        <taxon>Aiptasiidae</taxon>
        <taxon>Exaiptasia</taxon>
    </lineage>
</organism>
<protein>
    <recommendedName>
        <fullName evidence="10">Ephrin RBD domain-containing protein</fullName>
    </recommendedName>
</protein>
<evidence type="ECO:0000256" key="2">
    <source>
        <dbReference type="ARBA" id="ARBA00022729"/>
    </source>
</evidence>
<dbReference type="RefSeq" id="XP_020905484.1">
    <property type="nucleotide sequence ID" value="XM_021049825.2"/>
</dbReference>
<dbReference type="Proteomes" id="UP000887567">
    <property type="component" value="Unplaced"/>
</dbReference>
<reference evidence="11" key="1">
    <citation type="submission" date="2022-11" db="UniProtKB">
        <authorList>
            <consortium name="EnsemblMetazoa"/>
        </authorList>
    </citation>
    <scope>IDENTIFICATION</scope>
</reference>
<evidence type="ECO:0000256" key="1">
    <source>
        <dbReference type="ARBA" id="ARBA00004370"/>
    </source>
</evidence>
<evidence type="ECO:0000259" key="10">
    <source>
        <dbReference type="PROSITE" id="PS51551"/>
    </source>
</evidence>
<dbReference type="AlphaFoldDB" id="A0A913XJW2"/>
<dbReference type="OrthoDB" id="5987772at2759"/>
<dbReference type="InterPro" id="IPR001799">
    <property type="entry name" value="Ephrin_RBD"/>
</dbReference>
<dbReference type="Gene3D" id="2.60.40.420">
    <property type="entry name" value="Cupredoxins - blue copper proteins"/>
    <property type="match status" value="1"/>
</dbReference>
<dbReference type="InterPro" id="IPR008972">
    <property type="entry name" value="Cupredoxin"/>
</dbReference>
<keyword evidence="2 9" id="KW-0732">Signal</keyword>
<proteinExistence type="inferred from homology"/>
<dbReference type="GeneID" id="110243699"/>
<dbReference type="EnsemblMetazoa" id="XM_021049825.2">
    <property type="protein sequence ID" value="XP_020905484.1"/>
    <property type="gene ID" value="LOC110243699"/>
</dbReference>
<name>A0A913XJW2_EXADI</name>
<comment type="caution">
    <text evidence="6">Lacks conserved residue(s) required for the propagation of feature annotation.</text>
</comment>
<comment type="similarity">
    <text evidence="6">Belongs to the ephrin family.</text>
</comment>
<evidence type="ECO:0000256" key="8">
    <source>
        <dbReference type="SAM" id="Phobius"/>
    </source>
</evidence>
<keyword evidence="8" id="KW-1133">Transmembrane helix</keyword>
<dbReference type="KEGG" id="epa:110243699"/>
<evidence type="ECO:0000256" key="6">
    <source>
        <dbReference type="PROSITE-ProRule" id="PRU00884"/>
    </source>
</evidence>
<keyword evidence="4" id="KW-1015">Disulfide bond</keyword>
<accession>A0A913XJW2</accession>
<dbReference type="PROSITE" id="PS51551">
    <property type="entry name" value="EPHRIN_RBD_2"/>
    <property type="match status" value="1"/>
</dbReference>
<keyword evidence="5" id="KW-0325">Glycoprotein</keyword>
<dbReference type="GO" id="GO:0007411">
    <property type="term" value="P:axon guidance"/>
    <property type="evidence" value="ECO:0007669"/>
    <property type="project" value="TreeGrafter"/>
</dbReference>
<dbReference type="PANTHER" id="PTHR11304">
    <property type="entry name" value="EPHRIN"/>
    <property type="match status" value="1"/>
</dbReference>
<feature type="compositionally biased region" description="Polar residues" evidence="7">
    <location>
        <begin position="265"/>
        <end position="276"/>
    </location>
</feature>
<comment type="subcellular location">
    <subcellularLocation>
        <location evidence="1">Membrane</location>
    </subcellularLocation>
</comment>
<keyword evidence="12" id="KW-1185">Reference proteome</keyword>
<dbReference type="GO" id="GO:0046875">
    <property type="term" value="F:ephrin receptor binding"/>
    <property type="evidence" value="ECO:0007669"/>
    <property type="project" value="TreeGrafter"/>
</dbReference>
<evidence type="ECO:0000256" key="4">
    <source>
        <dbReference type="ARBA" id="ARBA00023157"/>
    </source>
</evidence>
<evidence type="ECO:0000256" key="9">
    <source>
        <dbReference type="SAM" id="SignalP"/>
    </source>
</evidence>
<dbReference type="PANTHER" id="PTHR11304:SF29">
    <property type="entry name" value="EPHRIN"/>
    <property type="match status" value="1"/>
</dbReference>
<feature type="signal peptide" evidence="9">
    <location>
        <begin position="1"/>
        <end position="27"/>
    </location>
</feature>
<feature type="transmembrane region" description="Helical" evidence="8">
    <location>
        <begin position="298"/>
        <end position="320"/>
    </location>
</feature>
<dbReference type="Pfam" id="PF00812">
    <property type="entry name" value="Ephrin"/>
    <property type="match status" value="1"/>
</dbReference>
<dbReference type="InterPro" id="IPR031328">
    <property type="entry name" value="Ephrin"/>
</dbReference>
<keyword evidence="3 8" id="KW-0472">Membrane</keyword>
<dbReference type="OMA" id="PRVERTW"/>
<feature type="region of interest" description="Disordered" evidence="7">
    <location>
        <begin position="191"/>
        <end position="286"/>
    </location>
</feature>
<feature type="domain" description="Ephrin RBD" evidence="10">
    <location>
        <begin position="28"/>
        <end position="180"/>
    </location>
</feature>
<evidence type="ECO:0000256" key="5">
    <source>
        <dbReference type="ARBA" id="ARBA00023180"/>
    </source>
</evidence>
<evidence type="ECO:0000313" key="11">
    <source>
        <dbReference type="EnsemblMetazoa" id="XP_020905484.1"/>
    </source>
</evidence>
<feature type="compositionally biased region" description="Low complexity" evidence="7">
    <location>
        <begin position="192"/>
        <end position="244"/>
    </location>
</feature>
<dbReference type="GO" id="GO:0048013">
    <property type="term" value="P:ephrin receptor signaling pathway"/>
    <property type="evidence" value="ECO:0007669"/>
    <property type="project" value="TreeGrafter"/>
</dbReference>
<dbReference type="SUPFAM" id="SSF49503">
    <property type="entry name" value="Cupredoxins"/>
    <property type="match status" value="1"/>
</dbReference>
<sequence>MASIRFDLKLLGLVLWVILECTLRSLSEIYVPLHWTHLNPLFKTSKSSSSPSILRQNVLPKSRLNIICPNAALNPVKMHQSPAKDHLYENLWVVDKQSFDTCRVNTSLKANRLLLQCDTPLIFKHYPLVFLEFSPAKQFMEFQKGKDYYFISTSDGTKNSLKSTKGGHCKTASMKFIIHVCLNDQDPLCQDKPPTTTAPPTTQPTTTTTTKPTTKSTRIPTTQEPTTTVSPTTTPLTEQTIRTLKQYEITPETMQNADVTKRDQQTNAGTEKTVNKSPDMETAKGERSAADIARDATWFILMAVMGALLVVSISCNLYTICIRNKAQRRSETVDDKRSSAVHTLLRDNSRVDKV</sequence>
<dbReference type="GO" id="GO:0005886">
    <property type="term" value="C:plasma membrane"/>
    <property type="evidence" value="ECO:0007669"/>
    <property type="project" value="TreeGrafter"/>
</dbReference>
<evidence type="ECO:0000313" key="12">
    <source>
        <dbReference type="Proteomes" id="UP000887567"/>
    </source>
</evidence>
<evidence type="ECO:0000256" key="7">
    <source>
        <dbReference type="SAM" id="MobiDB-lite"/>
    </source>
</evidence>